<dbReference type="InterPro" id="IPR021139">
    <property type="entry name" value="NYN"/>
</dbReference>
<dbReference type="CDD" id="cd10910">
    <property type="entry name" value="PIN_limkain_b1_N_like"/>
    <property type="match status" value="1"/>
</dbReference>
<feature type="region of interest" description="Disordered" evidence="1">
    <location>
        <begin position="809"/>
        <end position="829"/>
    </location>
</feature>
<dbReference type="InterPro" id="IPR041966">
    <property type="entry name" value="LOTUS-like"/>
</dbReference>
<feature type="domain" description="HTH OST-type" evidence="2">
    <location>
        <begin position="652"/>
        <end position="727"/>
    </location>
</feature>
<feature type="region of interest" description="Disordered" evidence="1">
    <location>
        <begin position="741"/>
        <end position="782"/>
    </location>
</feature>
<dbReference type="Pfam" id="PF14418">
    <property type="entry name" value="OHA"/>
    <property type="match status" value="1"/>
</dbReference>
<dbReference type="AlphaFoldDB" id="A0AAU9RJP7"/>
<feature type="compositionally biased region" description="Polar residues" evidence="1">
    <location>
        <begin position="346"/>
        <end position="356"/>
    </location>
</feature>
<reference evidence="3 4" key="1">
    <citation type="submission" date="2022-03" db="EMBL/GenBank/DDBJ databases">
        <authorList>
            <person name="Nunn A."/>
            <person name="Chopra R."/>
            <person name="Nunn A."/>
            <person name="Contreras Garrido A."/>
        </authorList>
    </citation>
    <scope>NUCLEOTIDE SEQUENCE [LARGE SCALE GENOMIC DNA]</scope>
</reference>
<dbReference type="PANTHER" id="PTHR14379">
    <property type="entry name" value="LIMKAIN B LKAP"/>
    <property type="match status" value="1"/>
</dbReference>
<dbReference type="InterPro" id="IPR025605">
    <property type="entry name" value="OST-HTH/LOTUS_dom"/>
</dbReference>
<dbReference type="InterPro" id="IPR024768">
    <property type="entry name" value="Marf1"/>
</dbReference>
<evidence type="ECO:0000313" key="3">
    <source>
        <dbReference type="EMBL" id="CAH2043473.1"/>
    </source>
</evidence>
<dbReference type="Pfam" id="PF12872">
    <property type="entry name" value="OST-HTH"/>
    <property type="match status" value="2"/>
</dbReference>
<feature type="compositionally biased region" description="Basic and acidic residues" evidence="1">
    <location>
        <begin position="357"/>
        <end position="371"/>
    </location>
</feature>
<dbReference type="InterPro" id="IPR025677">
    <property type="entry name" value="OST-HTH-assoc_dom"/>
</dbReference>
<keyword evidence="4" id="KW-1185">Reference proteome</keyword>
<dbReference type="PROSITE" id="PS51644">
    <property type="entry name" value="HTH_OST"/>
    <property type="match status" value="2"/>
</dbReference>
<name>A0AAU9RJP7_THLAR</name>
<gene>
    <name evidence="3" type="ORF">TAV2_LOCUS7272</name>
</gene>
<feature type="compositionally biased region" description="Low complexity" evidence="1">
    <location>
        <begin position="372"/>
        <end position="381"/>
    </location>
</feature>
<sequence length="829" mass="91347">MQFVSSRTLFPRRAVSSVAELPARAHRVISGLVANFSSSNAISGSSSVQITPRCQQHGEESRGVRVSVWWDFENCSLPAGSNVFKVSQTITDSVRMNGIKGPITITAFGDVLQLSRTNQEALSATGITLTHVPQGGKNSTDRSLITDLMCWVAQNPPPAHLFLISSDRDFASVLHRFRMCNYNILLAGYEEKTPGVLCSAASIMWDWNALVRGQKSTGKVFNQPPDGPFDSWYGHYATPLLDPFATTSKLQCTEELQDSASSKVCRHIPREVVKQIGLVLSLYPKGTAITKLREQLSKRNVALDRNFYGHKSFSRLLLSMPKILQVVPQGEGLFLVRACTKETDNKASSPELSSENPKMHQSVEDVEKESQSPESSQESVPVIIQVDVEAKDEPVEEDQLALTAGNEASSSGEKVGFLRSLNRLWVGSDAMALDHLQEEKRISGNGDVVSEGKVVDKDLEPRIASSTSSESAKEVKADTEVENVKSKSPGLLSRLLNRFNFYGGRNTELGGNAAANGSQVDDMFAKDSFWKDVESFINSPRGFVLVSHSNSREALAKNLKEEGPSSFKPLDESKMLDIVALLVTEKKWIKENPCDALPFRVTRFTEKGSVLGLRSIFVDLSKSQCVEADDEEKKSKDVGMSQKPLERSRSEVIADCHKLIKKITEENPGGYNMSNLKKDFLESFGYRLDYHSLGYPKLQSLIQIMPEARIESGHIVPSSTPVPYGSDSSFEELGPVSKEIHEYEQSVSEDEDSDSGTQEEAPSKQSGNERKKKKKKGGETESDLLEILGFLDPVKDVNKTCAFDEDKFADGVLTSLRNKPPSGETRVQG</sequence>
<dbReference type="CDD" id="cd08824">
    <property type="entry name" value="LOTUS"/>
    <property type="match status" value="1"/>
</dbReference>
<dbReference type="Gene3D" id="3.30.420.610">
    <property type="entry name" value="LOTUS domain-like"/>
    <property type="match status" value="2"/>
</dbReference>
<evidence type="ECO:0000313" key="4">
    <source>
        <dbReference type="Proteomes" id="UP000836841"/>
    </source>
</evidence>
<proteinExistence type="predicted"/>
<dbReference type="EMBL" id="OU466858">
    <property type="protein sequence ID" value="CAH2043473.1"/>
    <property type="molecule type" value="Genomic_DNA"/>
</dbReference>
<dbReference type="GO" id="GO:0005777">
    <property type="term" value="C:peroxisome"/>
    <property type="evidence" value="ECO:0007669"/>
    <property type="project" value="InterPro"/>
</dbReference>
<feature type="region of interest" description="Disordered" evidence="1">
    <location>
        <begin position="345"/>
        <end position="381"/>
    </location>
</feature>
<accession>A0AAU9RJP7</accession>
<dbReference type="GO" id="GO:0004540">
    <property type="term" value="F:RNA nuclease activity"/>
    <property type="evidence" value="ECO:0007669"/>
    <property type="project" value="InterPro"/>
</dbReference>
<organism evidence="3 4">
    <name type="scientific">Thlaspi arvense</name>
    <name type="common">Field penny-cress</name>
    <dbReference type="NCBI Taxonomy" id="13288"/>
    <lineage>
        <taxon>Eukaryota</taxon>
        <taxon>Viridiplantae</taxon>
        <taxon>Streptophyta</taxon>
        <taxon>Embryophyta</taxon>
        <taxon>Tracheophyta</taxon>
        <taxon>Spermatophyta</taxon>
        <taxon>Magnoliopsida</taxon>
        <taxon>eudicotyledons</taxon>
        <taxon>Gunneridae</taxon>
        <taxon>Pentapetalae</taxon>
        <taxon>rosids</taxon>
        <taxon>malvids</taxon>
        <taxon>Brassicales</taxon>
        <taxon>Brassicaceae</taxon>
        <taxon>Thlaspideae</taxon>
        <taxon>Thlaspi</taxon>
    </lineage>
</organism>
<evidence type="ECO:0000259" key="2">
    <source>
        <dbReference type="PROSITE" id="PS51644"/>
    </source>
</evidence>
<dbReference type="Proteomes" id="UP000836841">
    <property type="component" value="Chromosome 2"/>
</dbReference>
<dbReference type="GO" id="GO:0010468">
    <property type="term" value="P:regulation of gene expression"/>
    <property type="evidence" value="ECO:0007669"/>
    <property type="project" value="InterPro"/>
</dbReference>
<dbReference type="PANTHER" id="PTHR14379:SF6">
    <property type="entry name" value="EMB|CAB71880.1"/>
    <property type="match status" value="1"/>
</dbReference>
<feature type="compositionally biased region" description="Polar residues" evidence="1">
    <location>
        <begin position="756"/>
        <end position="766"/>
    </location>
</feature>
<dbReference type="Pfam" id="PF01936">
    <property type="entry name" value="NYN"/>
    <property type="match status" value="1"/>
</dbReference>
<feature type="domain" description="HTH OST-type" evidence="2">
    <location>
        <begin position="268"/>
        <end position="340"/>
    </location>
</feature>
<dbReference type="Gene3D" id="3.40.50.1010">
    <property type="entry name" value="5'-nuclease"/>
    <property type="match status" value="1"/>
</dbReference>
<protein>
    <recommendedName>
        <fullName evidence="2">HTH OST-type domain-containing protein</fullName>
    </recommendedName>
</protein>
<evidence type="ECO:0000256" key="1">
    <source>
        <dbReference type="SAM" id="MobiDB-lite"/>
    </source>
</evidence>